<dbReference type="OrthoDB" id="2875720at2"/>
<evidence type="ECO:0000259" key="2">
    <source>
        <dbReference type="Pfam" id="PF03413"/>
    </source>
</evidence>
<dbReference type="AlphaFoldDB" id="A0A060LSU8"/>
<keyword evidence="4" id="KW-1185">Reference proteome</keyword>
<dbReference type="EMBL" id="CP003923">
    <property type="protein sequence ID" value="AIC94331.1"/>
    <property type="molecule type" value="Genomic_DNA"/>
</dbReference>
<gene>
    <name evidence="3" type="ORF">BleG1_1753</name>
</gene>
<evidence type="ECO:0000313" key="3">
    <source>
        <dbReference type="EMBL" id="AIC94331.1"/>
    </source>
</evidence>
<dbReference type="Pfam" id="PF03413">
    <property type="entry name" value="PepSY"/>
    <property type="match status" value="3"/>
</dbReference>
<evidence type="ECO:0000313" key="4">
    <source>
        <dbReference type="Proteomes" id="UP000027142"/>
    </source>
</evidence>
<dbReference type="InterPro" id="IPR025711">
    <property type="entry name" value="PepSY"/>
</dbReference>
<feature type="chain" id="PRO_5001584020" evidence="1">
    <location>
        <begin position="28"/>
        <end position="258"/>
    </location>
</feature>
<feature type="signal peptide" evidence="1">
    <location>
        <begin position="1"/>
        <end position="27"/>
    </location>
</feature>
<dbReference type="eggNOG" id="COG3212">
    <property type="taxonomic scope" value="Bacteria"/>
</dbReference>
<evidence type="ECO:0000256" key="1">
    <source>
        <dbReference type="SAM" id="SignalP"/>
    </source>
</evidence>
<dbReference type="STRING" id="1246626.BleG1_1753"/>
<sequence>MKKQTVMITGTCALLVAGGATWSFANAKEESTVKEVNAQSTAVAGTTASSLTLEQAVKVAEEYVGGNMVKAKQDVEDGIDVYEVDVRTPQETYEFTFNVHTGDLIEIDGDLLLTENQAEPALTQKDAETIAIDESGLTDVKEIELEQENGRLVYKIEFALYEDDADLVIDAETGDVVKMDDELLNGTSEDGATSFLSLDELLPFIESELGEPVTILESEREYENGIPLYELEVMVDHVEYDIDLHAKTGKILKQERDD</sequence>
<keyword evidence="1" id="KW-0732">Signal</keyword>
<dbReference type="HOGENOM" id="CLU_1076273_0_0_9"/>
<dbReference type="Proteomes" id="UP000027142">
    <property type="component" value="Chromosome"/>
</dbReference>
<reference evidence="3 4" key="1">
    <citation type="journal article" date="2014" name="Gene">
        <title>A comparative genomic analysis of the alkalitolerant soil bacterium Bacillus lehensis G1.</title>
        <authorList>
            <person name="Noor Y.M."/>
            <person name="Samsulrizal N.H."/>
            <person name="Jema'on N.A."/>
            <person name="Low K.O."/>
            <person name="Ramli A.N."/>
            <person name="Alias N.I."/>
            <person name="Damis S.I."/>
            <person name="Fuzi S.F."/>
            <person name="Isa M.N."/>
            <person name="Murad A.M."/>
            <person name="Raih M.F."/>
            <person name="Bakar F.D."/>
            <person name="Najimudin N."/>
            <person name="Mahadi N.M."/>
            <person name="Illias R.M."/>
        </authorList>
    </citation>
    <scope>NUCLEOTIDE SEQUENCE [LARGE SCALE GENOMIC DNA]</scope>
    <source>
        <strain evidence="3 4">G1</strain>
    </source>
</reference>
<name>A0A060LSU8_9BACI</name>
<dbReference type="KEGG" id="ble:BleG1_1753"/>
<feature type="domain" description="PepSY" evidence="2">
    <location>
        <begin position="122"/>
        <end position="179"/>
    </location>
</feature>
<dbReference type="RefSeq" id="WP_038479563.1">
    <property type="nucleotide sequence ID" value="NZ_CP003923.1"/>
</dbReference>
<dbReference type="PATRIC" id="fig|1246626.3.peg.1746"/>
<dbReference type="Gene3D" id="3.10.450.40">
    <property type="match status" value="3"/>
</dbReference>
<proteinExistence type="predicted"/>
<organism evidence="3 4">
    <name type="scientific">Shouchella lehensis G1</name>
    <dbReference type="NCBI Taxonomy" id="1246626"/>
    <lineage>
        <taxon>Bacteria</taxon>
        <taxon>Bacillati</taxon>
        <taxon>Bacillota</taxon>
        <taxon>Bacilli</taxon>
        <taxon>Bacillales</taxon>
        <taxon>Bacillaceae</taxon>
        <taxon>Shouchella</taxon>
    </lineage>
</organism>
<accession>A0A060LSU8</accession>
<feature type="domain" description="PepSY" evidence="2">
    <location>
        <begin position="51"/>
        <end position="107"/>
    </location>
</feature>
<feature type="domain" description="PepSY" evidence="2">
    <location>
        <begin position="212"/>
        <end position="255"/>
    </location>
</feature>
<protein>
    <submittedName>
        <fullName evidence="3">Peptidase propeptide</fullName>
    </submittedName>
</protein>